<feature type="compositionally biased region" description="Polar residues" evidence="9">
    <location>
        <begin position="1702"/>
        <end position="1734"/>
    </location>
</feature>
<dbReference type="SUPFAM" id="SSF52058">
    <property type="entry name" value="L domain-like"/>
    <property type="match status" value="3"/>
</dbReference>
<dbReference type="InterPro" id="IPR014756">
    <property type="entry name" value="Ig_E-set"/>
</dbReference>
<dbReference type="SMART" id="SM00369">
    <property type="entry name" value="LRR_TYP"/>
    <property type="match status" value="10"/>
</dbReference>
<dbReference type="InterPro" id="IPR012569">
    <property type="entry name" value="Inl_IR"/>
</dbReference>
<dbReference type="InterPro" id="IPR032675">
    <property type="entry name" value="LRR_dom_sf"/>
</dbReference>
<dbReference type="Gene3D" id="3.10.20.320">
    <property type="entry name" value="Putative peptidoglycan bound protein (lpxtg motif)"/>
    <property type="match status" value="3"/>
</dbReference>
<dbReference type="InterPro" id="IPR044056">
    <property type="entry name" value="InlI_Ig-like"/>
</dbReference>
<feature type="transmembrane region" description="Helical" evidence="10">
    <location>
        <begin position="1745"/>
        <end position="1764"/>
    </location>
</feature>
<evidence type="ECO:0000256" key="8">
    <source>
        <dbReference type="ARBA" id="ARBA00023088"/>
    </source>
</evidence>
<feature type="region of interest" description="Disordered" evidence="9">
    <location>
        <begin position="1698"/>
        <end position="1738"/>
    </location>
</feature>
<dbReference type="Pfam" id="PF18981">
    <property type="entry name" value="InlK_D3"/>
    <property type="match status" value="8"/>
</dbReference>
<reference evidence="13 14" key="1">
    <citation type="submission" date="2020-03" db="EMBL/GenBank/DDBJ databases">
        <title>Soil Listeria distribution.</title>
        <authorList>
            <person name="Liao J."/>
            <person name="Wiedmann M."/>
        </authorList>
    </citation>
    <scope>NUCLEOTIDE SEQUENCE [LARGE SCALE GENOMIC DNA]</scope>
    <source>
        <strain evidence="13 14">FSL L7-1560</strain>
    </source>
</reference>
<dbReference type="InterPro" id="IPR019931">
    <property type="entry name" value="LPXTG_anchor"/>
</dbReference>
<organism evidence="13 14">
    <name type="scientific">Listeria seeligeri</name>
    <dbReference type="NCBI Taxonomy" id="1640"/>
    <lineage>
        <taxon>Bacteria</taxon>
        <taxon>Bacillati</taxon>
        <taxon>Bacillota</taxon>
        <taxon>Bacilli</taxon>
        <taxon>Bacillales</taxon>
        <taxon>Listeriaceae</taxon>
        <taxon>Listeria</taxon>
    </lineage>
</organism>
<feature type="chain" id="PRO_5031151894" evidence="11">
    <location>
        <begin position="28"/>
        <end position="1770"/>
    </location>
</feature>
<dbReference type="InterPro" id="IPR014755">
    <property type="entry name" value="Cu-Rt/internalin_Ig-like"/>
</dbReference>
<dbReference type="EMBL" id="JAARRG010000004">
    <property type="protein sequence ID" value="MBC1486083.1"/>
    <property type="molecule type" value="Genomic_DNA"/>
</dbReference>
<dbReference type="PROSITE" id="PS50847">
    <property type="entry name" value="GRAM_POS_ANCHORING"/>
    <property type="match status" value="1"/>
</dbReference>
<evidence type="ECO:0000313" key="14">
    <source>
        <dbReference type="Proteomes" id="UP000523362"/>
    </source>
</evidence>
<dbReference type="Pfam" id="PF00746">
    <property type="entry name" value="Gram_pos_anchor"/>
    <property type="match status" value="1"/>
</dbReference>
<evidence type="ECO:0000256" key="3">
    <source>
        <dbReference type="ARBA" id="ARBA00022512"/>
    </source>
</evidence>
<evidence type="ECO:0000259" key="12">
    <source>
        <dbReference type="PROSITE" id="PS50847"/>
    </source>
</evidence>
<feature type="signal peptide" evidence="11">
    <location>
        <begin position="1"/>
        <end position="27"/>
    </location>
</feature>
<dbReference type="Pfam" id="PF06458">
    <property type="entry name" value="MucBP"/>
    <property type="match status" value="3"/>
</dbReference>
<evidence type="ECO:0000256" key="1">
    <source>
        <dbReference type="ARBA" id="ARBA00004168"/>
    </source>
</evidence>
<dbReference type="Gene3D" id="3.80.10.10">
    <property type="entry name" value="Ribonuclease Inhibitor"/>
    <property type="match status" value="4"/>
</dbReference>
<evidence type="ECO:0000256" key="5">
    <source>
        <dbReference type="ARBA" id="ARBA00022614"/>
    </source>
</evidence>
<evidence type="ECO:0000256" key="7">
    <source>
        <dbReference type="ARBA" id="ARBA00022737"/>
    </source>
</evidence>
<dbReference type="Pfam" id="PF12799">
    <property type="entry name" value="LRR_4"/>
    <property type="match status" value="1"/>
</dbReference>
<dbReference type="InterPro" id="IPR055414">
    <property type="entry name" value="LRR_R13L4/SHOC2-like"/>
</dbReference>
<feature type="region of interest" description="Disordered" evidence="9">
    <location>
        <begin position="34"/>
        <end position="99"/>
    </location>
</feature>
<dbReference type="PROSITE" id="PS51450">
    <property type="entry name" value="LRR"/>
    <property type="match status" value="10"/>
</dbReference>
<dbReference type="NCBIfam" id="NF033932">
    <property type="entry name" value="LapB_rpt_80"/>
    <property type="match status" value="8"/>
</dbReference>
<evidence type="ECO:0000256" key="9">
    <source>
        <dbReference type="SAM" id="MobiDB-lite"/>
    </source>
</evidence>
<dbReference type="Pfam" id="PF08191">
    <property type="entry name" value="LRR_adjacent"/>
    <property type="match status" value="1"/>
</dbReference>
<name>A0A7X0X1U2_LISSE</name>
<accession>A0A7X0X1U2</accession>
<dbReference type="PANTHER" id="PTHR46652:SF3">
    <property type="entry name" value="LEUCINE-RICH REPEAT-CONTAINING PROTEIN 9"/>
    <property type="match status" value="1"/>
</dbReference>
<keyword evidence="7" id="KW-0677">Repeat</keyword>
<comment type="caution">
    <text evidence="13">The sequence shown here is derived from an EMBL/GenBank/DDBJ whole genome shotgun (WGS) entry which is preliminary data.</text>
</comment>
<dbReference type="InterPro" id="IPR003591">
    <property type="entry name" value="Leu-rich_rpt_typical-subtyp"/>
</dbReference>
<dbReference type="Proteomes" id="UP000523362">
    <property type="component" value="Unassembled WGS sequence"/>
</dbReference>
<dbReference type="InterPro" id="IPR050836">
    <property type="entry name" value="SDS22/Internalin_LRR"/>
</dbReference>
<dbReference type="PANTHER" id="PTHR46652">
    <property type="entry name" value="LEUCINE-RICH REPEAT AND IQ DOMAIN-CONTAINING PROTEIN 1-RELATED"/>
    <property type="match status" value="1"/>
</dbReference>
<dbReference type="InterPro" id="IPR001611">
    <property type="entry name" value="Leu-rich_rpt"/>
</dbReference>
<evidence type="ECO:0000256" key="2">
    <source>
        <dbReference type="ARBA" id="ARBA00009432"/>
    </source>
</evidence>
<keyword evidence="4" id="KW-0964">Secreted</keyword>
<keyword evidence="3" id="KW-0134">Cell wall</keyword>
<evidence type="ECO:0000256" key="10">
    <source>
        <dbReference type="SAM" id="Phobius"/>
    </source>
</evidence>
<keyword evidence="10" id="KW-0812">Transmembrane</keyword>
<gene>
    <name evidence="13" type="ORF">HB897_07575</name>
</gene>
<dbReference type="SMART" id="SM00364">
    <property type="entry name" value="LRR_BAC"/>
    <property type="match status" value="7"/>
</dbReference>
<dbReference type="Pfam" id="PF23598">
    <property type="entry name" value="LRR_14"/>
    <property type="match status" value="1"/>
</dbReference>
<proteinExistence type="inferred from homology"/>
<dbReference type="Gene3D" id="2.60.40.10">
    <property type="entry name" value="Immunoglobulins"/>
    <property type="match status" value="8"/>
</dbReference>
<dbReference type="RefSeq" id="WP_185383645.1">
    <property type="nucleotide sequence ID" value="NZ_JAARRG010000004.1"/>
</dbReference>
<keyword evidence="10" id="KW-1133">Transmembrane helix</keyword>
<dbReference type="InterPro" id="IPR009459">
    <property type="entry name" value="MucBP_dom"/>
</dbReference>
<comment type="similarity">
    <text evidence="2">Belongs to the internalin family.</text>
</comment>
<keyword evidence="6 11" id="KW-0732">Signal</keyword>
<evidence type="ECO:0000256" key="6">
    <source>
        <dbReference type="ARBA" id="ARBA00022729"/>
    </source>
</evidence>
<keyword evidence="10" id="KW-0472">Membrane</keyword>
<keyword evidence="8" id="KW-0572">Peptidoglycan-anchor</keyword>
<sequence length="1770" mass="191212">MKKKLSMVIVSALLLGYLAPFSTLAVAEETTVPEDLTTKSEITEEKTPDIETNSDKEVKEEPVEKEAEKSTETKEVEPVTPKIETKTEKPKSKQSNLKTAVPAGSTYNSLFPDDNLAKKIAIIVTGNADATGDEVADSAGLLSITQLNLSGETGIDETDIASIEGFQYLENVTSVDLSENNLTDITPLTDLTKIVTLNLSSNQNLEDLNGVEGLTNLQDLNVSTCKSLADISPVAALPALKEISAQGCNIQTLELENPAGDVLPELETFYLQENDLQDLTALATLPKLKNLYIKGNSSLESLETLNGSTSIQLIDASNCTDMETVGDISGITTLEMIQLSGCSKLKEITDLKNLPNLTNITANNCIIEDLGTLENLPKLQTLILSGNENLTDVDAINDLPQLKTVALDGCGITNIGTLENLPKLEKLDIKGNKVTDISEITDLPRLSYLDASENQLTTIGTLAKLPLLEWLNLSENQLKDVSAISNFPSLNYINVSNNSITTFGKMTELPSLKEFYGQFNKVTDISMIHDMPNLRKLNVSNNLINNLGTFENLPKLQNLDIHSNKITNTTVIHDFPSLETYDASSNLISTLGTMDNLPEVTTINLSSNRIPSLEPIGDLPKLDTLLVNSNSSYLRTVGSLDGLPALQILELNSNYINYSGKEATLSAFSDLTNLTELSMKDNYYIVDLSGLSSLTNLRYLYLDNNKIVDVTPLGNLTELRELTLGTNKIQDISALSSLNKLANLVVKSNKIIDISPVAEIIENGATVTATSQTWSLPSVLTYQGTFTIEDPVIWYDGTVLPPSYIASSGVYNDEKITWNKMTSSSSSTSFSFSKVEEGLTFSGTVTQPYKASVKVTANAEQTYTIGDTVSEEQFLLDVKAKSADGAPVTSDFETVVDLNTFGDYEVTLTSEKNGIQADSCKVIVHVLHGAPIISADETITYDKNATVTEAEFLADIHASTDLDTEITSDFSTAVDFSKGGEYTVALNSENADGVKSDTVYVKVTVNKDPAPVISSKTEYTYDKFSEVTEAQFLDDIDANTDDVSIVTSNFGTAVNLDKAGDYTVTLNSSNSDAVAATPTVVIVHVEKEVTATINADQAQQYDKHAVIDEEQFLEDVDATIDATPTTAVITSDFESVVDLNVPGTYTVTLNAMNEDGGASTPKEVSVVVRKLPAPEITADAEITYPKFDEVSEAEFLSDIHATISDPNVTITTNFNSIVKLDKAGDYTVMLNAENEDGVKATPVEVVVHVEQGERPVITADTAISYDKFSSKTEAEFLSDIHATTSDGQASTVITSNFAVATNFNTAMAYTVTLNATNEDGISAEPVLVTVTINQEKAATLKADSEVTYAKKQQVTEADFFKNIHLEGTEAPSTAEATSDFETAVDFSTVGDYTVTINATNEDGVASTPIEVVVHIGQTSAPVITAKTEVEYNKHEVTDERRFLYDSEAKTNEDDLEIKTDFAEKVDVDSVGTYKVTLTATNEDGLEASPVEVNVVIHDMAAEKATVKYLDENGTEIAPSETLTGNLDDTFSIQAKAIDGYKCDATLSGVFTTSEQTVTFHYQTIKPGAVTIKYKDANGKTVAEDKEITGEVGDDFEAVAQTISGYSCQATASGKVTEEPQTITFTYNKVTPSKNTGKITVNYLDESGKKLADSKTITGNIDDPYNVDAKAINGYQVEGDDSATGVFKKDTQTINFKYKKNATTKNDPTQKGNGSSNTKVKNNSNASIKETTNTKKLPATGDTETITRIFLIGLGFLIISSFLLFKRPKNS</sequence>
<evidence type="ECO:0000256" key="11">
    <source>
        <dbReference type="SAM" id="SignalP"/>
    </source>
</evidence>
<feature type="compositionally biased region" description="Basic and acidic residues" evidence="9">
    <location>
        <begin position="36"/>
        <end position="91"/>
    </location>
</feature>
<dbReference type="InterPro" id="IPR025875">
    <property type="entry name" value="Leu-rich_rpt_4"/>
</dbReference>
<feature type="domain" description="Gram-positive cocci surface proteins LPxTG" evidence="12">
    <location>
        <begin position="1736"/>
        <end position="1770"/>
    </location>
</feature>
<protein>
    <submittedName>
        <fullName evidence="13">LapB repeat-containing protein</fullName>
    </submittedName>
</protein>
<dbReference type="Gene3D" id="2.60.40.1220">
    <property type="match status" value="1"/>
</dbReference>
<dbReference type="SUPFAM" id="SSF81296">
    <property type="entry name" value="E set domains"/>
    <property type="match status" value="1"/>
</dbReference>
<evidence type="ECO:0000256" key="4">
    <source>
        <dbReference type="ARBA" id="ARBA00022525"/>
    </source>
</evidence>
<comment type="subcellular location">
    <subcellularLocation>
        <location evidence="1">Secreted</location>
        <location evidence="1">Cell wall</location>
        <topology evidence="1">Peptidoglycan-anchor</topology>
    </subcellularLocation>
</comment>
<dbReference type="SMART" id="SM00365">
    <property type="entry name" value="LRR_SD22"/>
    <property type="match status" value="10"/>
</dbReference>
<dbReference type="InterPro" id="IPR013783">
    <property type="entry name" value="Ig-like_fold"/>
</dbReference>
<keyword evidence="5" id="KW-0433">Leucine-rich repeat</keyword>
<evidence type="ECO:0000313" key="13">
    <source>
        <dbReference type="EMBL" id="MBC1486083.1"/>
    </source>
</evidence>